<dbReference type="Proteomes" id="UP000601223">
    <property type="component" value="Unassembled WGS sequence"/>
</dbReference>
<dbReference type="EMBL" id="BONF01000024">
    <property type="protein sequence ID" value="GIF82721.1"/>
    <property type="molecule type" value="Genomic_DNA"/>
</dbReference>
<dbReference type="AlphaFoldDB" id="A0A8J3NKJ1"/>
<keyword evidence="3" id="KW-1185">Reference proteome</keyword>
<dbReference type="InterPro" id="IPR011990">
    <property type="entry name" value="TPR-like_helical_dom_sf"/>
</dbReference>
<sequence length="840" mass="87291">MSDRPRAAELHAAGVAATNDMRPALGARRHRAALRALDDAPPGDPAADAALRARILVSLAYAVSELGRIAEGLGHLAEAERLLPPEQRGTLHGQRAVMLRRTGRDEEALAEYGRALRVLDERREPRDLARVLLNRAVLHLHAPRPAAARADLGRAARVAQRHGFGLIAAKARHNLALLDLAAGDLPRALGAFAALSVEYARSAPGALPLLSLDRARVLLAAGLFREADDDLAAALERLRAQGMGQDEAEALLARAEAALLAGRHADARRWAGQARSCFLKRRNGRWAALADLVDLRAAYAAGGPDRVLLRRANTLAARLSELALDEDARVAGLLAARASAALRRTADAEDALRRHGVLRHGDRLDTRVLARLARAEVAAASGRPGTAARQLVTGLAELHRYRAQVGCLDLQTGAAVHGRDLAEAGLRRALDRGRPAEVFAWAERSRAQALLLPPVRPPADPETAAALEALRQVRLAVREAERAGRPAGAQRSHAAELERRIRHRSWTQAGPGTGGAPAPMGTVAQALGDAAMAVYLHDGPALRALVLAGGTALLVDVGRPDVAAEVAMRLRASLDARAGRALPPRLADAVLASVRRDAAELAAAVLGPVLAVAGDRDLVLVPTGELLTVPWSLLPGAAGRPVTVAASATSWYAARQRAYGEPGPAGPALLVAGPGNDRAAAEVHRIARCHPGARVLTGPAATAAATLAGCDGAALLHVAAHGRHQGENALFSAFELADGPLMGYDLQQLSVAPRVAVLSACELGLADVRPGHESVGLSTALIAAGTATVVASVGRVADDVAMRVMTGFHRRLAAGAAPAAALAAAAGETEPAGFVCFGAG</sequence>
<protein>
    <submittedName>
        <fullName evidence="2">CHAT domain-containing protein</fullName>
    </submittedName>
</protein>
<dbReference type="InterPro" id="IPR024983">
    <property type="entry name" value="CHAT_dom"/>
</dbReference>
<gene>
    <name evidence="2" type="ORF">Cba03nite_40700</name>
</gene>
<evidence type="ECO:0000313" key="2">
    <source>
        <dbReference type="EMBL" id="GIF82721.1"/>
    </source>
</evidence>
<evidence type="ECO:0000313" key="3">
    <source>
        <dbReference type="Proteomes" id="UP000601223"/>
    </source>
</evidence>
<organism evidence="2 3">
    <name type="scientific">Catellatospora bangladeshensis</name>
    <dbReference type="NCBI Taxonomy" id="310355"/>
    <lineage>
        <taxon>Bacteria</taxon>
        <taxon>Bacillati</taxon>
        <taxon>Actinomycetota</taxon>
        <taxon>Actinomycetes</taxon>
        <taxon>Micromonosporales</taxon>
        <taxon>Micromonosporaceae</taxon>
        <taxon>Catellatospora</taxon>
    </lineage>
</organism>
<accession>A0A8J3NKJ1</accession>
<comment type="caution">
    <text evidence="2">The sequence shown here is derived from an EMBL/GenBank/DDBJ whole genome shotgun (WGS) entry which is preliminary data.</text>
</comment>
<name>A0A8J3NKJ1_9ACTN</name>
<dbReference type="Gene3D" id="1.25.40.10">
    <property type="entry name" value="Tetratricopeptide repeat domain"/>
    <property type="match status" value="1"/>
</dbReference>
<proteinExistence type="predicted"/>
<reference evidence="2 3" key="1">
    <citation type="submission" date="2021-01" db="EMBL/GenBank/DDBJ databases">
        <title>Whole genome shotgun sequence of Catellatospora bangladeshensis NBRC 107357.</title>
        <authorList>
            <person name="Komaki H."/>
            <person name="Tamura T."/>
        </authorList>
    </citation>
    <scope>NUCLEOTIDE SEQUENCE [LARGE SCALE GENOMIC DNA]</scope>
    <source>
        <strain evidence="2 3">NBRC 107357</strain>
    </source>
</reference>
<dbReference type="SUPFAM" id="SSF48452">
    <property type="entry name" value="TPR-like"/>
    <property type="match status" value="1"/>
</dbReference>
<dbReference type="Pfam" id="PF12770">
    <property type="entry name" value="CHAT"/>
    <property type="match status" value="1"/>
</dbReference>
<dbReference type="RefSeq" id="WP_203748417.1">
    <property type="nucleotide sequence ID" value="NZ_BONF01000024.1"/>
</dbReference>
<feature type="domain" description="CHAT" evidence="1">
    <location>
        <begin position="596"/>
        <end position="826"/>
    </location>
</feature>
<evidence type="ECO:0000259" key="1">
    <source>
        <dbReference type="Pfam" id="PF12770"/>
    </source>
</evidence>